<accession>A0A448ZB46</accession>
<proteinExistence type="predicted"/>
<gene>
    <name evidence="5" type="ORF">PSNMU_V1.4_AUG-EV-PASAV3_0060830</name>
</gene>
<reference evidence="5 6" key="1">
    <citation type="submission" date="2019-01" db="EMBL/GenBank/DDBJ databases">
        <authorList>
            <person name="Ferrante I. M."/>
        </authorList>
    </citation>
    <scope>NUCLEOTIDE SEQUENCE [LARGE SCALE GENOMIC DNA]</scope>
    <source>
        <strain evidence="5 6">B856</strain>
    </source>
</reference>
<dbReference type="EMBL" id="CAACVS010000212">
    <property type="protein sequence ID" value="VEU39239.1"/>
    <property type="molecule type" value="Genomic_DNA"/>
</dbReference>
<dbReference type="GO" id="GO:0016973">
    <property type="term" value="P:poly(A)+ mRNA export from nucleus"/>
    <property type="evidence" value="ECO:0007669"/>
    <property type="project" value="TreeGrafter"/>
</dbReference>
<sequence>MPSSFLPTPFSPPALSPGRTRGGSGASPYTGTGNSTSTSTSTPGSGSHNKRQLIRPTPHIPWSVDVVSAVPGPVVEHLDSALAGATHNKWACLVFPRGIVYVWQIQQTINLGEPLQRPREYAKLYLPDLHVEGGPAGTRTRTKASAPLVALSSPHGGEDRDTIHLYALHPVTGWLVLKKITRRDLRSALGTHTARVRISLDHQASTEGQGTDPNHASTKASLVRFTSLACHKSMVVAATSRGDAYWITHIAVPVGLHVQKVEAPDKSGFLSRLIFGSSSNSNSSGNDDLALLSPEMAEAAAATILPLAEDSEFLALSVRSGVVKWKSEQPIASGHQAFFSPTPMGTLDECLAESSPGSNWAVQKILGAAVSVDFRFLHCIVRGKLSGSGESRLYWIVARLGGNGKSNSNINSEGGRMTILRSQWLSRFALPDQVRVLGLVPCGNDSVYAAVSTANEAVIVMALVSGGGEGESESESDHVIQEVDLPTAEIPDLLPTMMDRDTITHGCYMVASSGIGLRARYMPQNQEGQIQQSPSKRIKLGNDKILAQHLRSHFWASYSDPNVDKPTPPSLLQADPVDLESAVIQIGAELQQKGDPKSSSISLEWHSSFVGLLQNDGLYRRLSEDGKWKLLGIGQELRTFGTVAGQLNEFRSTEDREAVESWWGGLQPQAMADWFLSVQQTVEKSGWLHSRLWYELLLTAIWDLLGFREDFKETVYDVASERCTEPLWISHPSMKEMLKRQIKHWETNYQDVSPQLIECTAKLALLSYSESIPPLQGPNETPIERRKEFVQMQRDVLSLLRRVFEGNDETAFELCVQYRHFDGLCELSVAHEKKRDASSYALDPLFETMKGPDSRSGWSFPQHVLQWHADKGLYGQVVNYGRHSIADLNRIMDKHTELRRYRWIPTVRQGYFGQATTLLLENCKENNDLGNNQWALSMAKLTNMLVPAQSQQAKGQGQQIEQSLELVEAHQELLDDSDKEKQCPMLPPEELVELAISKLEYCFDLDKRVRLAFTGLSVCNFMQDKQAALDQMSRIWAECLLADLSRWSEWAMEGIGGSGSELAWLREEALSSTAFGCLLEECRMDAAMKDVTYGRHIEKDVIDRVQGDEHRESFTRVLRAVADTAATDTIRVDSLMVSTY</sequence>
<dbReference type="AlphaFoldDB" id="A0A448ZB46"/>
<dbReference type="GO" id="GO:0031080">
    <property type="term" value="C:nuclear pore outer ring"/>
    <property type="evidence" value="ECO:0007669"/>
    <property type="project" value="TreeGrafter"/>
</dbReference>
<dbReference type="Gene3D" id="1.20.58.1380">
    <property type="match status" value="1"/>
</dbReference>
<dbReference type="PANTHER" id="PTHR13405:SF11">
    <property type="entry name" value="NUCLEAR PORE COMPLEX PROTEIN NUP133"/>
    <property type="match status" value="1"/>
</dbReference>
<comment type="subcellular location">
    <subcellularLocation>
        <location evidence="1">Nucleus</location>
    </subcellularLocation>
</comment>
<dbReference type="GO" id="GO:0006606">
    <property type="term" value="P:protein import into nucleus"/>
    <property type="evidence" value="ECO:0007669"/>
    <property type="project" value="TreeGrafter"/>
</dbReference>
<evidence type="ECO:0000256" key="3">
    <source>
        <dbReference type="ARBA" id="ARBA00023242"/>
    </source>
</evidence>
<dbReference type="OrthoDB" id="40872at2759"/>
<evidence type="ECO:0000256" key="4">
    <source>
        <dbReference type="SAM" id="MobiDB-lite"/>
    </source>
</evidence>
<feature type="compositionally biased region" description="Low complexity" evidence="4">
    <location>
        <begin position="30"/>
        <end position="47"/>
    </location>
</feature>
<dbReference type="GO" id="GO:0017056">
    <property type="term" value="F:structural constituent of nuclear pore"/>
    <property type="evidence" value="ECO:0007669"/>
    <property type="project" value="InterPro"/>
</dbReference>
<organism evidence="5 6">
    <name type="scientific">Pseudo-nitzschia multistriata</name>
    <dbReference type="NCBI Taxonomy" id="183589"/>
    <lineage>
        <taxon>Eukaryota</taxon>
        <taxon>Sar</taxon>
        <taxon>Stramenopiles</taxon>
        <taxon>Ochrophyta</taxon>
        <taxon>Bacillariophyta</taxon>
        <taxon>Bacillariophyceae</taxon>
        <taxon>Bacillariophycidae</taxon>
        <taxon>Bacillariales</taxon>
        <taxon>Bacillariaceae</taxon>
        <taxon>Pseudo-nitzschia</taxon>
    </lineage>
</organism>
<dbReference type="GO" id="GO:0000972">
    <property type="term" value="P:transcription-dependent tethering of RNA polymerase II gene DNA at nuclear periphery"/>
    <property type="evidence" value="ECO:0007669"/>
    <property type="project" value="TreeGrafter"/>
</dbReference>
<evidence type="ECO:0000256" key="2">
    <source>
        <dbReference type="ARBA" id="ARBA00022448"/>
    </source>
</evidence>
<protein>
    <submittedName>
        <fullName evidence="5">Uncharacterized protein</fullName>
    </submittedName>
</protein>
<name>A0A448ZB46_9STRA</name>
<keyword evidence="2" id="KW-0813">Transport</keyword>
<dbReference type="PANTHER" id="PTHR13405">
    <property type="entry name" value="NUCLEAR PORE COMPLEX PROTEIN NUP133"/>
    <property type="match status" value="1"/>
</dbReference>
<dbReference type="Proteomes" id="UP000291116">
    <property type="component" value="Unassembled WGS sequence"/>
</dbReference>
<feature type="region of interest" description="Disordered" evidence="4">
    <location>
        <begin position="1"/>
        <end position="56"/>
    </location>
</feature>
<keyword evidence="6" id="KW-1185">Reference proteome</keyword>
<keyword evidence="3" id="KW-0539">Nucleus</keyword>
<evidence type="ECO:0000256" key="1">
    <source>
        <dbReference type="ARBA" id="ARBA00004123"/>
    </source>
</evidence>
<dbReference type="InterPro" id="IPR037624">
    <property type="entry name" value="Nup133-like"/>
</dbReference>
<evidence type="ECO:0000313" key="5">
    <source>
        <dbReference type="EMBL" id="VEU39239.1"/>
    </source>
</evidence>
<evidence type="ECO:0000313" key="6">
    <source>
        <dbReference type="Proteomes" id="UP000291116"/>
    </source>
</evidence>